<gene>
    <name evidence="1" type="ORF">GALL_448190</name>
</gene>
<dbReference type="Gene3D" id="2.60.40.2970">
    <property type="match status" value="1"/>
</dbReference>
<sequence>MRIAILGCAFGFSGLLGAEPGRLVLDVRLSEISRMGSSLKIRETLTNSGTGDLWILKWRVPWMGQLSAPLFIVKDCDWWPVPYIGLEAKRHAPTIQDFVLLKRGSTMAFDVDLGKYYRIRPGRCYSISVDRQFFDARQATDKNEFGTESVNIDCSAIVSKPEH</sequence>
<reference evidence="1" key="1">
    <citation type="submission" date="2016-10" db="EMBL/GenBank/DDBJ databases">
        <title>Sequence of Gallionella enrichment culture.</title>
        <authorList>
            <person name="Poehlein A."/>
            <person name="Muehling M."/>
            <person name="Daniel R."/>
        </authorList>
    </citation>
    <scope>NUCLEOTIDE SEQUENCE</scope>
</reference>
<name>A0A1J5Q0J6_9ZZZZ</name>
<accession>A0A1J5Q0J6</accession>
<dbReference type="AlphaFoldDB" id="A0A1J5Q0J6"/>
<organism evidence="1">
    <name type="scientific">mine drainage metagenome</name>
    <dbReference type="NCBI Taxonomy" id="410659"/>
    <lineage>
        <taxon>unclassified sequences</taxon>
        <taxon>metagenomes</taxon>
        <taxon>ecological metagenomes</taxon>
    </lineage>
</organism>
<proteinExistence type="predicted"/>
<dbReference type="EMBL" id="MLJW01002830">
    <property type="protein sequence ID" value="OIQ73543.1"/>
    <property type="molecule type" value="Genomic_DNA"/>
</dbReference>
<comment type="caution">
    <text evidence="1">The sequence shown here is derived from an EMBL/GenBank/DDBJ whole genome shotgun (WGS) entry which is preliminary data.</text>
</comment>
<protein>
    <submittedName>
        <fullName evidence="1">Uncharacterized protein</fullName>
    </submittedName>
</protein>
<evidence type="ECO:0000313" key="1">
    <source>
        <dbReference type="EMBL" id="OIQ73543.1"/>
    </source>
</evidence>